<keyword evidence="4" id="KW-1185">Reference proteome</keyword>
<sequence length="284" mass="33326">MTSGNKPLDGGNLVLSTEEKEQLLRSHPTCDGFIRKFIGSSDYINGNERWCLWLNDDNLHEAIKIHEIKERIEKVKQFRLEGGNNAKAKALTPHKFEFSNEPKQSQIIVPRVSSIRREYIPMGFVEIDNVIADSSQVIYDAEPYVFGLLNSKMHMIWVRVTAGRLKSDYRYSSYFSYHTFPFPNISTQRKNEITQAVFRILEEREKHSDKTLAELYDPNKMPNGLREAHHQNDIIIEKCYRSTPFKSDEERLEYLFKLYEKMIGEEKEREAKEKAAKKTRNKKK</sequence>
<evidence type="ECO:0000259" key="1">
    <source>
        <dbReference type="Pfam" id="PF20466"/>
    </source>
</evidence>
<dbReference type="Proteomes" id="UP000019402">
    <property type="component" value="Unassembled WGS sequence"/>
</dbReference>
<dbReference type="InterPro" id="IPR046820">
    <property type="entry name" value="MmeI_TRD"/>
</dbReference>
<dbReference type="eggNOG" id="COG1002">
    <property type="taxonomic scope" value="Bacteria"/>
</dbReference>
<evidence type="ECO:0000313" key="3">
    <source>
        <dbReference type="EMBL" id="GAF05567.1"/>
    </source>
</evidence>
<protein>
    <submittedName>
        <fullName evidence="3">Uncharacterized protein</fullName>
    </submittedName>
</protein>
<dbReference type="EMBL" id="BAMD01000097">
    <property type="protein sequence ID" value="GAF05567.1"/>
    <property type="molecule type" value="Genomic_DNA"/>
</dbReference>
<dbReference type="Pfam" id="PF20466">
    <property type="entry name" value="MmeI_TRD"/>
    <property type="match status" value="1"/>
</dbReference>
<dbReference type="AlphaFoldDB" id="W7YB08"/>
<feature type="domain" description="MmeI-like target recognition" evidence="1">
    <location>
        <begin position="1"/>
        <end position="185"/>
    </location>
</feature>
<proteinExistence type="predicted"/>
<dbReference type="STRING" id="869213.GCA_000517085_00433"/>
<dbReference type="Pfam" id="PF20467">
    <property type="entry name" value="MmeI_C"/>
    <property type="match status" value="1"/>
</dbReference>
<organism evidence="3 4">
    <name type="scientific">Saccharicrinis fermentans DSM 9555 = JCM 21142</name>
    <dbReference type="NCBI Taxonomy" id="869213"/>
    <lineage>
        <taxon>Bacteria</taxon>
        <taxon>Pseudomonadati</taxon>
        <taxon>Bacteroidota</taxon>
        <taxon>Bacteroidia</taxon>
        <taxon>Marinilabiliales</taxon>
        <taxon>Marinilabiliaceae</taxon>
        <taxon>Saccharicrinis</taxon>
    </lineage>
</organism>
<evidence type="ECO:0000313" key="4">
    <source>
        <dbReference type="Proteomes" id="UP000019402"/>
    </source>
</evidence>
<dbReference type="RefSeq" id="WP_200871464.1">
    <property type="nucleotide sequence ID" value="NZ_BAMD01000097.1"/>
</dbReference>
<gene>
    <name evidence="3" type="ORF">JCM21142_104307</name>
</gene>
<evidence type="ECO:0000259" key="2">
    <source>
        <dbReference type="Pfam" id="PF20467"/>
    </source>
</evidence>
<feature type="domain" description="MmeI-like C-terminal" evidence="2">
    <location>
        <begin position="187"/>
        <end position="262"/>
    </location>
</feature>
<dbReference type="InterPro" id="IPR046818">
    <property type="entry name" value="MmeI_C"/>
</dbReference>
<name>W7YB08_9BACT</name>
<accession>W7YB08</accession>
<comment type="caution">
    <text evidence="3">The sequence shown here is derived from an EMBL/GenBank/DDBJ whole genome shotgun (WGS) entry which is preliminary data.</text>
</comment>
<reference evidence="3 4" key="1">
    <citation type="journal article" date="2014" name="Genome Announc.">
        <title>Draft Genome Sequence of Cytophaga fermentans JCM 21142T, a Facultative Anaerobe Isolated from Marine Mud.</title>
        <authorList>
            <person name="Starns D."/>
            <person name="Oshima K."/>
            <person name="Suda W."/>
            <person name="Iino T."/>
            <person name="Yuki M."/>
            <person name="Inoue J."/>
            <person name="Kitamura K."/>
            <person name="Iida T."/>
            <person name="Darby A."/>
            <person name="Hattori M."/>
            <person name="Ohkuma M."/>
        </authorList>
    </citation>
    <scope>NUCLEOTIDE SEQUENCE [LARGE SCALE GENOMIC DNA]</scope>
    <source>
        <strain evidence="3 4">JCM 21142</strain>
    </source>
</reference>